<evidence type="ECO:0000256" key="5">
    <source>
        <dbReference type="ARBA" id="ARBA00022759"/>
    </source>
</evidence>
<evidence type="ECO:0000313" key="10">
    <source>
        <dbReference type="EMBL" id="PPK86314.1"/>
    </source>
</evidence>
<proteinExistence type="inferred from homology"/>
<dbReference type="AlphaFoldDB" id="A0A2S6I557"/>
<name>A0A2S6I557_9BACT</name>
<keyword evidence="7 8" id="KW-0862">Zinc</keyword>
<evidence type="ECO:0000256" key="6">
    <source>
        <dbReference type="ARBA" id="ARBA00022801"/>
    </source>
</evidence>
<evidence type="ECO:0000256" key="4">
    <source>
        <dbReference type="ARBA" id="ARBA00022723"/>
    </source>
</evidence>
<evidence type="ECO:0000256" key="2">
    <source>
        <dbReference type="ARBA" id="ARBA00022694"/>
    </source>
</evidence>
<dbReference type="GO" id="GO:0008270">
    <property type="term" value="F:zinc ion binding"/>
    <property type="evidence" value="ECO:0007669"/>
    <property type="project" value="UniProtKB-UniRule"/>
</dbReference>
<dbReference type="PANTHER" id="PTHR46018">
    <property type="entry name" value="ZINC PHOSPHODIESTERASE ELAC PROTEIN 1"/>
    <property type="match status" value="1"/>
</dbReference>
<gene>
    <name evidence="8" type="primary">rnz</name>
    <name evidence="10" type="ORF">CLV84_3237</name>
</gene>
<dbReference type="Pfam" id="PF23023">
    <property type="entry name" value="Anti-Pycsar_Apyc1"/>
    <property type="match status" value="1"/>
</dbReference>
<feature type="binding site" evidence="8">
    <location>
        <position position="212"/>
    </location>
    <ligand>
        <name>Zn(2+)</name>
        <dbReference type="ChEBI" id="CHEBI:29105"/>
        <label>2</label>
        <note>catalytic</note>
    </ligand>
</feature>
<comment type="similarity">
    <text evidence="8">Belongs to the RNase Z family.</text>
</comment>
<protein>
    <recommendedName>
        <fullName evidence="8">Ribonuclease Z</fullName>
        <shortName evidence="8">RNase Z</shortName>
        <ecNumber evidence="8">3.1.26.11</ecNumber>
    </recommendedName>
    <alternativeName>
        <fullName evidence="8">tRNA 3 endonuclease</fullName>
    </alternativeName>
    <alternativeName>
        <fullName evidence="8">tRNase Z</fullName>
    </alternativeName>
</protein>
<organism evidence="10 11">
    <name type="scientific">Neolewinella xylanilytica</name>
    <dbReference type="NCBI Taxonomy" id="1514080"/>
    <lineage>
        <taxon>Bacteria</taxon>
        <taxon>Pseudomonadati</taxon>
        <taxon>Bacteroidota</taxon>
        <taxon>Saprospiria</taxon>
        <taxon>Saprospirales</taxon>
        <taxon>Lewinellaceae</taxon>
        <taxon>Neolewinella</taxon>
    </lineage>
</organism>
<dbReference type="InterPro" id="IPR013471">
    <property type="entry name" value="RNase_Z/BN"/>
</dbReference>
<feature type="binding site" evidence="8">
    <location>
        <position position="142"/>
    </location>
    <ligand>
        <name>Zn(2+)</name>
        <dbReference type="ChEBI" id="CHEBI:29105"/>
        <label>1</label>
        <note>catalytic</note>
    </ligand>
</feature>
<comment type="catalytic activity">
    <reaction evidence="8">
        <text>Endonucleolytic cleavage of RNA, removing extra 3' nucleotides from tRNA precursor, generating 3' termini of tRNAs. A 3'-hydroxy group is left at the tRNA terminus and a 5'-phosphoryl group is left at the trailer molecule.</text>
        <dbReference type="EC" id="3.1.26.11"/>
    </reaction>
</comment>
<dbReference type="HAMAP" id="MF_01818">
    <property type="entry name" value="RNase_Z_BN"/>
    <property type="match status" value="1"/>
</dbReference>
<keyword evidence="3 8" id="KW-0540">Nuclease</keyword>
<keyword evidence="4 8" id="KW-0479">Metal-binding</keyword>
<accession>A0A2S6I557</accession>
<dbReference type="RefSeq" id="WP_104420756.1">
    <property type="nucleotide sequence ID" value="NZ_PTJC01000006.1"/>
</dbReference>
<feature type="binding site" evidence="8">
    <location>
        <position position="66"/>
    </location>
    <ligand>
        <name>Zn(2+)</name>
        <dbReference type="ChEBI" id="CHEBI:29105"/>
        <label>2</label>
        <note>catalytic</note>
    </ligand>
</feature>
<dbReference type="GO" id="GO:0042781">
    <property type="term" value="F:3'-tRNA processing endoribonuclease activity"/>
    <property type="evidence" value="ECO:0007669"/>
    <property type="project" value="UniProtKB-UniRule"/>
</dbReference>
<evidence type="ECO:0000256" key="3">
    <source>
        <dbReference type="ARBA" id="ARBA00022722"/>
    </source>
</evidence>
<evidence type="ECO:0000313" key="11">
    <source>
        <dbReference type="Proteomes" id="UP000237662"/>
    </source>
</evidence>
<reference evidence="10 11" key="1">
    <citation type="submission" date="2018-02" db="EMBL/GenBank/DDBJ databases">
        <title>Genomic Encyclopedia of Archaeal and Bacterial Type Strains, Phase II (KMG-II): from individual species to whole genera.</title>
        <authorList>
            <person name="Goeker M."/>
        </authorList>
    </citation>
    <scope>NUCLEOTIDE SEQUENCE [LARGE SCALE GENOMIC DNA]</scope>
    <source>
        <strain evidence="10 11">DSM 29526</strain>
    </source>
</reference>
<feature type="domain" description="Metallo-beta-lactamase" evidence="9">
    <location>
        <begin position="203"/>
        <end position="271"/>
    </location>
</feature>
<evidence type="ECO:0000256" key="1">
    <source>
        <dbReference type="ARBA" id="ARBA00011738"/>
    </source>
</evidence>
<feature type="binding site" evidence="8">
    <location>
        <position position="64"/>
    </location>
    <ligand>
        <name>Zn(2+)</name>
        <dbReference type="ChEBI" id="CHEBI:29105"/>
        <label>1</label>
        <note>catalytic</note>
    </ligand>
</feature>
<keyword evidence="5 8" id="KW-0255">Endonuclease</keyword>
<feature type="binding site" evidence="8">
    <location>
        <position position="212"/>
    </location>
    <ligand>
        <name>Zn(2+)</name>
        <dbReference type="ChEBI" id="CHEBI:29105"/>
        <label>1</label>
        <note>catalytic</note>
    </ligand>
</feature>
<feature type="binding site" evidence="8">
    <location>
        <position position="67"/>
    </location>
    <ligand>
        <name>Zn(2+)</name>
        <dbReference type="ChEBI" id="CHEBI:29105"/>
        <label>2</label>
        <note>catalytic</note>
    </ligand>
</feature>
<dbReference type="InterPro" id="IPR036866">
    <property type="entry name" value="RibonucZ/Hydroxyglut_hydro"/>
</dbReference>
<dbReference type="InterPro" id="IPR001279">
    <property type="entry name" value="Metallo-B-lactamas"/>
</dbReference>
<comment type="subunit">
    <text evidence="1 8">Homodimer.</text>
</comment>
<dbReference type="EMBL" id="PTJC01000006">
    <property type="protein sequence ID" value="PPK86314.1"/>
    <property type="molecule type" value="Genomic_DNA"/>
</dbReference>
<keyword evidence="11" id="KW-1185">Reference proteome</keyword>
<dbReference type="Pfam" id="PF12706">
    <property type="entry name" value="Lactamase_B_2"/>
    <property type="match status" value="1"/>
</dbReference>
<evidence type="ECO:0000259" key="9">
    <source>
        <dbReference type="Pfam" id="PF12706"/>
    </source>
</evidence>
<feature type="active site" description="Proton acceptor" evidence="8">
    <location>
        <position position="66"/>
    </location>
</feature>
<dbReference type="SUPFAM" id="SSF56281">
    <property type="entry name" value="Metallo-hydrolase/oxidoreductase"/>
    <property type="match status" value="1"/>
</dbReference>
<dbReference type="OrthoDB" id="9800940at2"/>
<keyword evidence="6 8" id="KW-0378">Hydrolase</keyword>
<dbReference type="NCBIfam" id="NF000801">
    <property type="entry name" value="PRK00055.1-3"/>
    <property type="match status" value="1"/>
</dbReference>
<comment type="function">
    <text evidence="8">Zinc phosphodiesterase, which displays some tRNA 3'-processing endonuclease activity. Probably involved in tRNA maturation, by removing a 3'-trailer from precursor tRNA.</text>
</comment>
<keyword evidence="2 8" id="KW-0819">tRNA processing</keyword>
<evidence type="ECO:0000256" key="7">
    <source>
        <dbReference type="ARBA" id="ARBA00022833"/>
    </source>
</evidence>
<feature type="binding site" evidence="8">
    <location>
        <position position="62"/>
    </location>
    <ligand>
        <name>Zn(2+)</name>
        <dbReference type="ChEBI" id="CHEBI:29105"/>
        <label>1</label>
        <note>catalytic</note>
    </ligand>
</feature>
<dbReference type="Proteomes" id="UP000237662">
    <property type="component" value="Unassembled WGS sequence"/>
</dbReference>
<comment type="caution">
    <text evidence="10">The sequence shown here is derived from an EMBL/GenBank/DDBJ whole genome shotgun (WGS) entry which is preliminary data.</text>
</comment>
<dbReference type="Gene3D" id="3.60.15.10">
    <property type="entry name" value="Ribonuclease Z/Hydroxyacylglutathione hydrolase-like"/>
    <property type="match status" value="1"/>
</dbReference>
<dbReference type="CDD" id="cd07717">
    <property type="entry name" value="RNaseZ_ZiPD-like_MBL-fold"/>
    <property type="match status" value="1"/>
</dbReference>
<feature type="binding site" evidence="8">
    <location>
        <position position="270"/>
    </location>
    <ligand>
        <name>Zn(2+)</name>
        <dbReference type="ChEBI" id="CHEBI:29105"/>
        <label>2</label>
        <note>catalytic</note>
    </ligand>
</feature>
<comment type="cofactor">
    <cofactor evidence="8">
        <name>Zn(2+)</name>
        <dbReference type="ChEBI" id="CHEBI:29105"/>
    </cofactor>
    <text evidence="8">Binds 2 Zn(2+) ions.</text>
</comment>
<sequence>MRFEVTVLGSNGALPSDRRHPSAHFFRSEVSDILVDCGEGTQMRLQAAGLGMGRCGLILITHLHGDHYFGLPGLLTSMALNGRTIPLRIVSPPGLWERIAPLLELDRYGLPFDLHFDSVAADKLVAVRELEDVAIFAFPLRHRIQTNGYLIREKQREANMVKEAIERHAIPWQSIAGIKQGADYTDPTGRVIPNHLLTVPPPPPRSYAYCSDTAYFPQLVEWVKGVDLLYHEATFLHEMATEARDRGHSTAREAATTARAAAVGRLIMGHFSARYADTTAHEREARAIFPNSYAVRDLYRYLVPYAGRGEPGSVN</sequence>
<dbReference type="EC" id="3.1.26.11" evidence="8"/>
<dbReference type="PANTHER" id="PTHR46018:SF2">
    <property type="entry name" value="ZINC PHOSPHODIESTERASE ELAC PROTEIN 1"/>
    <property type="match status" value="1"/>
</dbReference>
<evidence type="ECO:0000256" key="8">
    <source>
        <dbReference type="HAMAP-Rule" id="MF_01818"/>
    </source>
</evidence>